<gene>
    <name evidence="8" type="ORF">GCM10010394_25320</name>
</gene>
<dbReference type="InterPro" id="IPR000943">
    <property type="entry name" value="RNA_pol_sigma70"/>
</dbReference>
<dbReference type="InterPro" id="IPR014322">
    <property type="entry name" value="RNA_pol_sigma-B/F/G"/>
</dbReference>
<dbReference type="InterPro" id="IPR007630">
    <property type="entry name" value="RNA_pol_sigma70_r4"/>
</dbReference>
<dbReference type="NCBIfam" id="TIGR02937">
    <property type="entry name" value="sigma70-ECF"/>
    <property type="match status" value="1"/>
</dbReference>
<dbReference type="SUPFAM" id="SSF88659">
    <property type="entry name" value="Sigma3 and sigma4 domains of RNA polymerase sigma factors"/>
    <property type="match status" value="2"/>
</dbReference>
<dbReference type="Pfam" id="PF04545">
    <property type="entry name" value="Sigma70_r4"/>
    <property type="match status" value="1"/>
</dbReference>
<keyword evidence="2" id="KW-0731">Sigma factor</keyword>
<evidence type="ECO:0000313" key="9">
    <source>
        <dbReference type="Proteomes" id="UP001500668"/>
    </source>
</evidence>
<dbReference type="PRINTS" id="PR00046">
    <property type="entry name" value="SIGMA70FCT"/>
</dbReference>
<accession>A0ABP3QW86</accession>
<dbReference type="InterPro" id="IPR007627">
    <property type="entry name" value="RNA_pol_sigma70_r2"/>
</dbReference>
<evidence type="ECO:0000313" key="8">
    <source>
        <dbReference type="EMBL" id="GAA0594834.1"/>
    </source>
</evidence>
<dbReference type="InterPro" id="IPR036388">
    <property type="entry name" value="WH-like_DNA-bd_sf"/>
</dbReference>
<dbReference type="SUPFAM" id="SSF88946">
    <property type="entry name" value="Sigma2 domain of RNA polymerase sigma factors"/>
    <property type="match status" value="1"/>
</dbReference>
<protein>
    <submittedName>
        <fullName evidence="8">SigB/SigF/SigG family RNA polymerase sigma factor</fullName>
    </submittedName>
</protein>
<proteinExistence type="predicted"/>
<sequence length="265" mass="29291">MPTTRTRKRAHTDAPDTVDAFARLNALGDGPEHDALREELVARWMPMAQRLAGKYRDRGAELEDLYQVAAMGLVKAVDRYEAARGAFEAYAVPTINGELKRHFRDSLWAVHVPRRVQEARNKVRAARRDLQAVRPGEPTIAELAAHCGLGEDDVRDGLEALESFKSLSLEAESGGSDGDGLALADTLGTTESGYDAVVDREAVKPALRALPERESKILYMRFFDDMTQSQIAAELGISQMHVSRLLSRTCTRVRREALAGYRDAA</sequence>
<dbReference type="Gene3D" id="1.10.10.10">
    <property type="entry name" value="Winged helix-like DNA-binding domain superfamily/Winged helix DNA-binding domain"/>
    <property type="match status" value="2"/>
</dbReference>
<dbReference type="PANTHER" id="PTHR30385:SF4">
    <property type="entry name" value="RNA POLYMERASE SIGMA-E FACTOR"/>
    <property type="match status" value="1"/>
</dbReference>
<dbReference type="Pfam" id="PF04539">
    <property type="entry name" value="Sigma70_r3"/>
    <property type="match status" value="1"/>
</dbReference>
<evidence type="ECO:0000256" key="3">
    <source>
        <dbReference type="ARBA" id="ARBA00023125"/>
    </source>
</evidence>
<comment type="caution">
    <text evidence="8">The sequence shown here is derived from an EMBL/GenBank/DDBJ whole genome shotgun (WGS) entry which is preliminary data.</text>
</comment>
<dbReference type="InterPro" id="IPR007624">
    <property type="entry name" value="RNA_pol_sigma70_r3"/>
</dbReference>
<keyword evidence="4" id="KW-0804">Transcription</keyword>
<evidence type="ECO:0000259" key="7">
    <source>
        <dbReference type="Pfam" id="PF04545"/>
    </source>
</evidence>
<reference evidence="9" key="1">
    <citation type="journal article" date="2019" name="Int. J. Syst. Evol. Microbiol.">
        <title>The Global Catalogue of Microorganisms (GCM) 10K type strain sequencing project: providing services to taxonomists for standard genome sequencing and annotation.</title>
        <authorList>
            <consortium name="The Broad Institute Genomics Platform"/>
            <consortium name="The Broad Institute Genome Sequencing Center for Infectious Disease"/>
            <person name="Wu L."/>
            <person name="Ma J."/>
        </authorList>
    </citation>
    <scope>NUCLEOTIDE SEQUENCE [LARGE SCALE GENOMIC DNA]</scope>
    <source>
        <strain evidence="9">JCM 5067</strain>
    </source>
</reference>
<feature type="domain" description="RNA polymerase sigma-70 region 3" evidence="5">
    <location>
        <begin position="118"/>
        <end position="186"/>
    </location>
</feature>
<dbReference type="InterPro" id="IPR014284">
    <property type="entry name" value="RNA_pol_sigma-70_dom"/>
</dbReference>
<name>A0ABP3QW86_9ACTN</name>
<keyword evidence="3" id="KW-0238">DNA-binding</keyword>
<organism evidence="8 9">
    <name type="scientific">Streptomyces crystallinus</name>
    <dbReference type="NCBI Taxonomy" id="68191"/>
    <lineage>
        <taxon>Bacteria</taxon>
        <taxon>Bacillati</taxon>
        <taxon>Actinomycetota</taxon>
        <taxon>Actinomycetes</taxon>
        <taxon>Kitasatosporales</taxon>
        <taxon>Streptomycetaceae</taxon>
        <taxon>Streptomyces</taxon>
    </lineage>
</organism>
<evidence type="ECO:0000256" key="4">
    <source>
        <dbReference type="ARBA" id="ARBA00023163"/>
    </source>
</evidence>
<evidence type="ECO:0000259" key="6">
    <source>
        <dbReference type="Pfam" id="PF04542"/>
    </source>
</evidence>
<feature type="domain" description="RNA polymerase sigma-70 region 2" evidence="6">
    <location>
        <begin position="40"/>
        <end position="106"/>
    </location>
</feature>
<dbReference type="Proteomes" id="UP001500668">
    <property type="component" value="Unassembled WGS sequence"/>
</dbReference>
<evidence type="ECO:0000256" key="1">
    <source>
        <dbReference type="ARBA" id="ARBA00023015"/>
    </source>
</evidence>
<dbReference type="InterPro" id="IPR013325">
    <property type="entry name" value="RNA_pol_sigma_r2"/>
</dbReference>
<dbReference type="Gene3D" id="1.20.120.1810">
    <property type="match status" value="1"/>
</dbReference>
<keyword evidence="1" id="KW-0805">Transcription regulation</keyword>
<evidence type="ECO:0000259" key="5">
    <source>
        <dbReference type="Pfam" id="PF04539"/>
    </source>
</evidence>
<keyword evidence="9" id="KW-1185">Reference proteome</keyword>
<dbReference type="PANTHER" id="PTHR30385">
    <property type="entry name" value="SIGMA FACTOR F FLAGELLAR"/>
    <property type="match status" value="1"/>
</dbReference>
<evidence type="ECO:0000256" key="2">
    <source>
        <dbReference type="ARBA" id="ARBA00023082"/>
    </source>
</evidence>
<dbReference type="EMBL" id="BAAACA010000014">
    <property type="protein sequence ID" value="GAA0594834.1"/>
    <property type="molecule type" value="Genomic_DNA"/>
</dbReference>
<dbReference type="Pfam" id="PF04542">
    <property type="entry name" value="Sigma70_r2"/>
    <property type="match status" value="1"/>
</dbReference>
<dbReference type="NCBIfam" id="TIGR02980">
    <property type="entry name" value="SigBFG"/>
    <property type="match status" value="1"/>
</dbReference>
<feature type="domain" description="RNA polymerase sigma-70 region 4" evidence="7">
    <location>
        <begin position="206"/>
        <end position="254"/>
    </location>
</feature>
<dbReference type="CDD" id="cd06171">
    <property type="entry name" value="Sigma70_r4"/>
    <property type="match status" value="1"/>
</dbReference>
<dbReference type="RefSeq" id="WP_344073556.1">
    <property type="nucleotide sequence ID" value="NZ_BAAACA010000014.1"/>
</dbReference>
<dbReference type="InterPro" id="IPR013324">
    <property type="entry name" value="RNA_pol_sigma_r3/r4-like"/>
</dbReference>